<reference evidence="1 2" key="1">
    <citation type="submission" date="2020-02" db="EMBL/GenBank/DDBJ databases">
        <authorList>
            <person name="Zheng R.K."/>
            <person name="Sun C.M."/>
        </authorList>
    </citation>
    <scope>NUCLEOTIDE SEQUENCE [LARGE SCALE GENOMIC DNA]</scope>
    <source>
        <strain evidence="2">zrk23</strain>
    </source>
</reference>
<dbReference type="EMBL" id="CP049109">
    <property type="protein sequence ID" value="QIG80438.1"/>
    <property type="molecule type" value="Genomic_DNA"/>
</dbReference>
<dbReference type="KEGG" id="spzr:G5C33_12055"/>
<evidence type="ECO:0000313" key="1">
    <source>
        <dbReference type="EMBL" id="QIG80438.1"/>
    </source>
</evidence>
<dbReference type="RefSeq" id="WP_165327444.1">
    <property type="nucleotide sequence ID" value="NZ_CP049109.1"/>
</dbReference>
<keyword evidence="2" id="KW-1185">Reference proteome</keyword>
<gene>
    <name evidence="1" type="ORF">G5C33_12055</name>
</gene>
<proteinExistence type="predicted"/>
<sequence>MSDNPVDMRDGATIGANKLLARAAAEEMRAFRTLMVAVDDFFLPEESRLDERTRSALTVLLRGLVETVESEVRAHAVRLLSSRNQPDIAGALGAEAPPVMARLMASGLLRDSELMAELMARVRQELLGAALPMQAPDDPERPSLINRYVQHPDRVLAAGAMDVMIAESRRRGSPETGQLSQTDLPAELHHKLVWWVAAALRERTVKTANGAIVALDQALTEAAQRSLAAYDEGDRLEAAALRFASAVDAQPAELPQLLVESLGDRRIVLFTAFLGHALGIGYSPAREMVLDPGGERLWVALRALDCSRDAIAQIGYAFCESDPRRDLEALADRLDEICTIPPAEAREALAPLRLHPDYRAALLALERSGGEG</sequence>
<dbReference type="Pfam" id="PF10098">
    <property type="entry name" value="DUF2336"/>
    <property type="match status" value="1"/>
</dbReference>
<dbReference type="AlphaFoldDB" id="A0A6G6Y6V1"/>
<organism evidence="1 2">
    <name type="scientific">Stakelama tenebrarum</name>
    <dbReference type="NCBI Taxonomy" id="2711215"/>
    <lineage>
        <taxon>Bacteria</taxon>
        <taxon>Pseudomonadati</taxon>
        <taxon>Pseudomonadota</taxon>
        <taxon>Alphaproteobacteria</taxon>
        <taxon>Sphingomonadales</taxon>
        <taxon>Sphingomonadaceae</taxon>
        <taxon>Stakelama</taxon>
    </lineage>
</organism>
<dbReference type="InterPro" id="IPR019285">
    <property type="entry name" value="DUF2336"/>
</dbReference>
<accession>A0A6G6Y6V1</accession>
<protein>
    <submittedName>
        <fullName evidence="1">DUF2336 domain-containing protein</fullName>
    </submittedName>
</protein>
<dbReference type="Proteomes" id="UP000501568">
    <property type="component" value="Chromosome"/>
</dbReference>
<evidence type="ECO:0000313" key="2">
    <source>
        <dbReference type="Proteomes" id="UP000501568"/>
    </source>
</evidence>
<name>A0A6G6Y6V1_9SPHN</name>